<dbReference type="Proteomes" id="UP000494105">
    <property type="component" value="Unassembled WGS sequence"/>
</dbReference>
<proteinExistence type="predicted"/>
<evidence type="ECO:0000313" key="3">
    <source>
        <dbReference type="Proteomes" id="UP000494105"/>
    </source>
</evidence>
<evidence type="ECO:0000256" key="1">
    <source>
        <dbReference type="SAM" id="Phobius"/>
    </source>
</evidence>
<feature type="transmembrane region" description="Helical" evidence="1">
    <location>
        <begin position="281"/>
        <end position="303"/>
    </location>
</feature>
<keyword evidence="1" id="KW-1133">Transmembrane helix</keyword>
<keyword evidence="1" id="KW-0812">Transmembrane</keyword>
<accession>A0A6S7DUU4</accession>
<dbReference type="EMBL" id="CADILD010000002">
    <property type="protein sequence ID" value="CAB3867104.1"/>
    <property type="molecule type" value="Genomic_DNA"/>
</dbReference>
<gene>
    <name evidence="2" type="ORF">LMG1861_02567</name>
</gene>
<dbReference type="AlphaFoldDB" id="A0A6S7DUU4"/>
<feature type="transmembrane region" description="Helical" evidence="1">
    <location>
        <begin position="57"/>
        <end position="75"/>
    </location>
</feature>
<organism evidence="2 3">
    <name type="scientific">Achromobacter piechaudii</name>
    <dbReference type="NCBI Taxonomy" id="72556"/>
    <lineage>
        <taxon>Bacteria</taxon>
        <taxon>Pseudomonadati</taxon>
        <taxon>Pseudomonadota</taxon>
        <taxon>Betaproteobacteria</taxon>
        <taxon>Burkholderiales</taxon>
        <taxon>Alcaligenaceae</taxon>
        <taxon>Achromobacter</taxon>
    </lineage>
</organism>
<reference evidence="2 3" key="1">
    <citation type="submission" date="2020-04" db="EMBL/GenBank/DDBJ databases">
        <authorList>
            <person name="De Canck E."/>
        </authorList>
    </citation>
    <scope>NUCLEOTIDE SEQUENCE [LARGE SCALE GENOMIC DNA]</scope>
    <source>
        <strain evidence="2 3">LMG 1861</strain>
    </source>
</reference>
<feature type="transmembrane region" description="Helical" evidence="1">
    <location>
        <begin position="375"/>
        <end position="395"/>
    </location>
</feature>
<feature type="transmembrane region" description="Helical" evidence="1">
    <location>
        <begin position="152"/>
        <end position="172"/>
    </location>
</feature>
<sequence length="409" mass="44752">MSAHDIVITCSQVPMTLDASPSTRDDPFLLVNDDALSRLQASIGLLPARGGAIKRRALAYALVAWLPLAVASWFSAKAGGHDAALNETLLGHYGIHIRCLIAIPLLVLAEGIAQKNLALCLNEFKRSGLVDQALAPRFDAVVEGVARLKKRMFPWIIVGTLAAAWTAVFLISPNPDEVQWAGPRNDSLGFGAWWFLLVSRPLFCVLLLAWIWRLTLVGILLLRIARLPLKLVVMHPDRMGGLGFLDRLPMVYAPFLFSVSAVVAGAWAHTVFYHGVTVPSLYLQVAMLLIVLILIGLAPLLMFSSMLARAKRQALLDYGGLLSEHGRLVDARWIRKERIAENPILDAPELGPVADIQALYQAVNAMRPAVISKSILIKIVLPSALPLLILVATQWPVKSTLSKLFFTLL</sequence>
<name>A0A6S7DUU4_9BURK</name>
<protein>
    <submittedName>
        <fullName evidence="2">Uncharacterized protein</fullName>
    </submittedName>
</protein>
<dbReference type="RefSeq" id="WP_175129387.1">
    <property type="nucleotide sequence ID" value="NZ_CADILD010000002.1"/>
</dbReference>
<feature type="transmembrane region" description="Helical" evidence="1">
    <location>
        <begin position="192"/>
        <end position="222"/>
    </location>
</feature>
<evidence type="ECO:0000313" key="2">
    <source>
        <dbReference type="EMBL" id="CAB3867104.1"/>
    </source>
</evidence>
<feature type="transmembrane region" description="Helical" evidence="1">
    <location>
        <begin position="95"/>
        <end position="113"/>
    </location>
</feature>
<feature type="transmembrane region" description="Helical" evidence="1">
    <location>
        <begin position="248"/>
        <end position="269"/>
    </location>
</feature>
<keyword evidence="1" id="KW-0472">Membrane</keyword>